<dbReference type="InterPro" id="IPR020846">
    <property type="entry name" value="MFS_dom"/>
</dbReference>
<proteinExistence type="predicted"/>
<reference evidence="7 8" key="1">
    <citation type="submission" date="2020-08" db="EMBL/GenBank/DDBJ databases">
        <title>Genomic Encyclopedia of Type Strains, Phase III (KMG-III): the genomes of soil and plant-associated and newly described type strains.</title>
        <authorList>
            <person name="Whitman W."/>
        </authorList>
    </citation>
    <scope>NUCLEOTIDE SEQUENCE [LARGE SCALE GENOMIC DNA]</scope>
    <source>
        <strain evidence="7 8">CECT 8960</strain>
    </source>
</reference>
<comment type="caution">
    <text evidence="7">The sequence shown here is derived from an EMBL/GenBank/DDBJ whole genome shotgun (WGS) entry which is preliminary data.</text>
</comment>
<feature type="transmembrane region" description="Helical" evidence="5">
    <location>
        <begin position="301"/>
        <end position="324"/>
    </location>
</feature>
<feature type="transmembrane region" description="Helical" evidence="5">
    <location>
        <begin position="116"/>
        <end position="133"/>
    </location>
</feature>
<dbReference type="PROSITE" id="PS50850">
    <property type="entry name" value="MFS"/>
    <property type="match status" value="1"/>
</dbReference>
<dbReference type="RefSeq" id="WP_184809466.1">
    <property type="nucleotide sequence ID" value="NZ_JACHJQ010000002.1"/>
</dbReference>
<feature type="transmembrane region" description="Helical" evidence="5">
    <location>
        <begin position="56"/>
        <end position="75"/>
    </location>
</feature>
<feature type="transmembrane region" description="Helical" evidence="5">
    <location>
        <begin position="234"/>
        <end position="252"/>
    </location>
</feature>
<comment type="subcellular location">
    <subcellularLocation>
        <location evidence="1">Cell membrane</location>
        <topology evidence="1">Multi-pass membrane protein</topology>
    </subcellularLocation>
</comment>
<feature type="transmembrane region" description="Helical" evidence="5">
    <location>
        <begin position="273"/>
        <end position="295"/>
    </location>
</feature>
<evidence type="ECO:0000259" key="6">
    <source>
        <dbReference type="PROSITE" id="PS50850"/>
    </source>
</evidence>
<dbReference type="InterPro" id="IPR011701">
    <property type="entry name" value="MFS"/>
</dbReference>
<feature type="transmembrane region" description="Helical" evidence="5">
    <location>
        <begin position="87"/>
        <end position="110"/>
    </location>
</feature>
<accession>A0A7W7VCQ5</accession>
<dbReference type="PANTHER" id="PTHR23501:SF154">
    <property type="entry name" value="MULTIDRUG-EFFLUX TRANSPORTER RV1634-RELATED"/>
    <property type="match status" value="1"/>
</dbReference>
<dbReference type="GO" id="GO:0005886">
    <property type="term" value="C:plasma membrane"/>
    <property type="evidence" value="ECO:0007669"/>
    <property type="project" value="UniProtKB-SubCell"/>
</dbReference>
<evidence type="ECO:0000256" key="2">
    <source>
        <dbReference type="ARBA" id="ARBA00022692"/>
    </source>
</evidence>
<keyword evidence="3 5" id="KW-1133">Transmembrane helix</keyword>
<organism evidence="7 8">
    <name type="scientific">Actinophytocola algeriensis</name>
    <dbReference type="NCBI Taxonomy" id="1768010"/>
    <lineage>
        <taxon>Bacteria</taxon>
        <taxon>Bacillati</taxon>
        <taxon>Actinomycetota</taxon>
        <taxon>Actinomycetes</taxon>
        <taxon>Pseudonocardiales</taxon>
        <taxon>Pseudonocardiaceae</taxon>
    </lineage>
</organism>
<dbReference type="Gene3D" id="1.20.1720.10">
    <property type="entry name" value="Multidrug resistance protein D"/>
    <property type="match status" value="1"/>
</dbReference>
<keyword evidence="2 5" id="KW-0812">Transmembrane</keyword>
<gene>
    <name evidence="7" type="ORF">FHR82_001407</name>
</gene>
<dbReference type="Gene3D" id="1.20.1250.20">
    <property type="entry name" value="MFS general substrate transporter like domains"/>
    <property type="match status" value="1"/>
</dbReference>
<evidence type="ECO:0000256" key="5">
    <source>
        <dbReference type="SAM" id="Phobius"/>
    </source>
</evidence>
<feature type="transmembrane region" description="Helical" evidence="5">
    <location>
        <begin position="173"/>
        <end position="195"/>
    </location>
</feature>
<name>A0A7W7VCQ5_9PSEU</name>
<dbReference type="PRINTS" id="PR01036">
    <property type="entry name" value="TCRTETB"/>
</dbReference>
<evidence type="ECO:0000313" key="7">
    <source>
        <dbReference type="EMBL" id="MBB4905190.1"/>
    </source>
</evidence>
<evidence type="ECO:0000256" key="3">
    <source>
        <dbReference type="ARBA" id="ARBA00022989"/>
    </source>
</evidence>
<dbReference type="AlphaFoldDB" id="A0A7W7VCQ5"/>
<feature type="transmembrane region" description="Helical" evidence="5">
    <location>
        <begin position="408"/>
        <end position="429"/>
    </location>
</feature>
<dbReference type="InterPro" id="IPR036259">
    <property type="entry name" value="MFS_trans_sf"/>
</dbReference>
<keyword evidence="8" id="KW-1185">Reference proteome</keyword>
<feature type="transmembrane region" description="Helical" evidence="5">
    <location>
        <begin position="145"/>
        <end position="167"/>
    </location>
</feature>
<feature type="transmembrane region" description="Helical" evidence="5">
    <location>
        <begin position="435"/>
        <end position="454"/>
    </location>
</feature>
<dbReference type="SUPFAM" id="SSF103473">
    <property type="entry name" value="MFS general substrate transporter"/>
    <property type="match status" value="1"/>
</dbReference>
<dbReference type="GO" id="GO:0022857">
    <property type="term" value="F:transmembrane transporter activity"/>
    <property type="evidence" value="ECO:0007669"/>
    <property type="project" value="InterPro"/>
</dbReference>
<evidence type="ECO:0000313" key="8">
    <source>
        <dbReference type="Proteomes" id="UP000520767"/>
    </source>
</evidence>
<dbReference type="EMBL" id="JACHJQ010000002">
    <property type="protein sequence ID" value="MBB4905190.1"/>
    <property type="molecule type" value="Genomic_DNA"/>
</dbReference>
<feature type="transmembrane region" description="Helical" evidence="5">
    <location>
        <begin position="336"/>
        <end position="358"/>
    </location>
</feature>
<dbReference type="Pfam" id="PF07690">
    <property type="entry name" value="MFS_1"/>
    <property type="match status" value="1"/>
</dbReference>
<feature type="domain" description="Major facilitator superfamily (MFS) profile" evidence="6">
    <location>
        <begin position="22"/>
        <end position="460"/>
    </location>
</feature>
<keyword evidence="4 5" id="KW-0472">Membrane</keyword>
<protein>
    <submittedName>
        <fullName evidence="7">MFS family permease</fullName>
    </submittedName>
</protein>
<feature type="transmembrane region" description="Helical" evidence="5">
    <location>
        <begin position="364"/>
        <end position="387"/>
    </location>
</feature>
<feature type="transmembrane region" description="Helical" evidence="5">
    <location>
        <begin position="20"/>
        <end position="44"/>
    </location>
</feature>
<evidence type="ECO:0000256" key="1">
    <source>
        <dbReference type="ARBA" id="ARBA00004651"/>
    </source>
</evidence>
<dbReference type="Proteomes" id="UP000520767">
    <property type="component" value="Unassembled WGS sequence"/>
</dbReference>
<evidence type="ECO:0000256" key="4">
    <source>
        <dbReference type="ARBA" id="ARBA00023136"/>
    </source>
</evidence>
<dbReference type="PANTHER" id="PTHR23501">
    <property type="entry name" value="MAJOR FACILITATOR SUPERFAMILY"/>
    <property type="match status" value="1"/>
</dbReference>
<sequence length="460" mass="46768">MTTVESAGTWRELLTPGQYLGTAAVLAGGVALHATNIFLTTSLLPTAIEDIGGERLYAWNMTVFTIMSVISSMLVSRLLAARGPVGAYLVGLAPFVVGTIVCAVSPSMAVLLVGRAVQGIGGGILAGLGYAVVQSALPERLWAKATALISAMWGLGTLAGPAIGGVFAQLGVWRLAFVVLAVLGVLVAVAAPAVLPRGERAASREPVPVTSLVLLTLATVLISVAALFEDVTHTLLTCAVAAVLVVGFVSWERRTTAGVLPRTTYLAGSPLKWIYLSIVILTTGMASEAFTPLFGHRLAGVVPLVAAFLGAAVSLGWSVSTMFAAGAAAPRTVHRLLVAGPALLATGLAVTGLFQWYGAGPVTVVVWFAGLILAGTGIGIAFPHLLVAAMSSSPDKAEAGKAAAGANTVELIAVSFSSAIGGVLVNLGAPDMAHSARYLLFGFAAVALAGCLTARRIRLG</sequence>
<feature type="transmembrane region" description="Helical" evidence="5">
    <location>
        <begin position="207"/>
        <end position="228"/>
    </location>
</feature>